<protein>
    <submittedName>
        <fullName evidence="2">Uncharacterized protein</fullName>
    </submittedName>
</protein>
<sequence length="331" mass="36247">MAFLFDHLKSHTIVTVPIPTHKFTGQTIVVTGSNSGLGLEAARELVRLDAKKVILAVRNVEKGQAALQSILASTSCSHDVLEVWQLDLCSRASVQEFARRANTLPRLDVLVSNAGIYVFDFEMVEGNESTICVNVINTFLLALLLLPKIRETSIQYGAKGVLSFTGSFVHHLTKFPERRAGNVFEELRDEVNSNMKDRYNVSKLIILLFARELAVALAESEERGRQGHIVANVVNPGLVNTAITRNATGAAKHVMQGMMTLLARTTEEGARTLVIAAEGGEETHGQYLDDGKVGKVSPWTTSLDGIATQKDIWVELSRELEKIQPGIMANV</sequence>
<dbReference type="OrthoDB" id="542013at2759"/>
<dbReference type="Proteomes" id="UP000672032">
    <property type="component" value="Chromosome 5"/>
</dbReference>
<evidence type="ECO:0000256" key="1">
    <source>
        <dbReference type="ARBA" id="ARBA00023002"/>
    </source>
</evidence>
<accession>A0A8A3PIK8</accession>
<dbReference type="Gene3D" id="3.40.50.720">
    <property type="entry name" value="NAD(P)-binding Rossmann-like Domain"/>
    <property type="match status" value="1"/>
</dbReference>
<evidence type="ECO:0000313" key="3">
    <source>
        <dbReference type="Proteomes" id="UP000672032"/>
    </source>
</evidence>
<dbReference type="PRINTS" id="PR00081">
    <property type="entry name" value="GDHRDH"/>
</dbReference>
<keyword evidence="1" id="KW-0560">Oxidoreductase</keyword>
<dbReference type="EMBL" id="CP063409">
    <property type="protein sequence ID" value="QSZ34821.1"/>
    <property type="molecule type" value="Genomic_DNA"/>
</dbReference>
<dbReference type="PANTHER" id="PTHR43157:SF31">
    <property type="entry name" value="PHOSPHATIDYLINOSITOL-GLYCAN BIOSYNTHESIS CLASS F PROTEIN"/>
    <property type="match status" value="1"/>
</dbReference>
<dbReference type="SUPFAM" id="SSF51735">
    <property type="entry name" value="NAD(P)-binding Rossmann-fold domains"/>
    <property type="match status" value="1"/>
</dbReference>
<dbReference type="GO" id="GO:0016491">
    <property type="term" value="F:oxidoreductase activity"/>
    <property type="evidence" value="ECO:0007669"/>
    <property type="project" value="UniProtKB-KW"/>
</dbReference>
<evidence type="ECO:0000313" key="2">
    <source>
        <dbReference type="EMBL" id="QSZ34821.1"/>
    </source>
</evidence>
<dbReference type="PANTHER" id="PTHR43157">
    <property type="entry name" value="PHOSPHATIDYLINOSITOL-GLYCAN BIOSYNTHESIS CLASS F PROTEIN-RELATED"/>
    <property type="match status" value="1"/>
</dbReference>
<dbReference type="Pfam" id="PF00106">
    <property type="entry name" value="adh_short"/>
    <property type="match status" value="1"/>
</dbReference>
<dbReference type="InterPro" id="IPR036291">
    <property type="entry name" value="NAD(P)-bd_dom_sf"/>
</dbReference>
<reference evidence="2" key="1">
    <citation type="submission" date="2020-10" db="EMBL/GenBank/DDBJ databases">
        <title>Genome Sequence of Monilinia vaccinii-corymbosi Sheds Light on Mummy Berry Disease Infection of Blueberry and Mating Type.</title>
        <authorList>
            <person name="Yow A.G."/>
            <person name="Zhang Y."/>
            <person name="Bansal K."/>
            <person name="Eacker S.M."/>
            <person name="Sullivan S."/>
            <person name="Liachko I."/>
            <person name="Cubeta M.A."/>
            <person name="Rollins J.A."/>
            <person name="Ashrafi H."/>
        </authorList>
    </citation>
    <scope>NUCLEOTIDE SEQUENCE</scope>
    <source>
        <strain evidence="2">RL-1</strain>
    </source>
</reference>
<gene>
    <name evidence="2" type="ORF">DSL72_007680</name>
</gene>
<name>A0A8A3PIK8_9HELO</name>
<dbReference type="InterPro" id="IPR002347">
    <property type="entry name" value="SDR_fam"/>
</dbReference>
<dbReference type="AlphaFoldDB" id="A0A8A3PIK8"/>
<keyword evidence="3" id="KW-1185">Reference proteome</keyword>
<organism evidence="2 3">
    <name type="scientific">Monilinia vaccinii-corymbosi</name>
    <dbReference type="NCBI Taxonomy" id="61207"/>
    <lineage>
        <taxon>Eukaryota</taxon>
        <taxon>Fungi</taxon>
        <taxon>Dikarya</taxon>
        <taxon>Ascomycota</taxon>
        <taxon>Pezizomycotina</taxon>
        <taxon>Leotiomycetes</taxon>
        <taxon>Helotiales</taxon>
        <taxon>Sclerotiniaceae</taxon>
        <taxon>Monilinia</taxon>
    </lineage>
</organism>
<proteinExistence type="predicted"/>